<dbReference type="OrthoDB" id="7868311at2"/>
<evidence type="ECO:0000313" key="1">
    <source>
        <dbReference type="EMBL" id="SFI54615.1"/>
    </source>
</evidence>
<keyword evidence="2" id="KW-1185">Reference proteome</keyword>
<proteinExistence type="predicted"/>
<accession>A0A1I3J3T9</accession>
<dbReference type="AlphaFoldDB" id="A0A1I3J3T9"/>
<gene>
    <name evidence="1" type="ORF">SAMN04488095_1189</name>
</gene>
<dbReference type="Proteomes" id="UP000199110">
    <property type="component" value="Unassembled WGS sequence"/>
</dbReference>
<protein>
    <submittedName>
        <fullName evidence="1">Uncharacterized protein</fullName>
    </submittedName>
</protein>
<dbReference type="STRING" id="390807.SAMN04488095_1189"/>
<name>A0A1I3J3T9_9RHOB</name>
<dbReference type="EMBL" id="FORA01000001">
    <property type="protein sequence ID" value="SFI54615.1"/>
    <property type="molecule type" value="Genomic_DNA"/>
</dbReference>
<reference evidence="1 2" key="1">
    <citation type="submission" date="2016-10" db="EMBL/GenBank/DDBJ databases">
        <authorList>
            <person name="de Groot N.N."/>
        </authorList>
    </citation>
    <scope>NUCLEOTIDE SEQUENCE [LARGE SCALE GENOMIC DNA]</scope>
    <source>
        <strain evidence="1 2">DSM 19073</strain>
    </source>
</reference>
<evidence type="ECO:0000313" key="2">
    <source>
        <dbReference type="Proteomes" id="UP000199110"/>
    </source>
</evidence>
<organism evidence="1 2">
    <name type="scientific">Jannaschia pohangensis</name>
    <dbReference type="NCBI Taxonomy" id="390807"/>
    <lineage>
        <taxon>Bacteria</taxon>
        <taxon>Pseudomonadati</taxon>
        <taxon>Pseudomonadota</taxon>
        <taxon>Alphaproteobacteria</taxon>
        <taxon>Rhodobacterales</taxon>
        <taxon>Roseobacteraceae</taxon>
        <taxon>Jannaschia</taxon>
    </lineage>
</organism>
<sequence>MVERLATCCYCGRRTALRDVDHHLVCGSCAAPLTNMKPLKLRQAAAVASHAPTKVARPMKSKKRKKSKSLWRKVAGEAFDLIEDIFD</sequence>